<sequence length="304" mass="34482">MTNEQTSSVQFTQWFRGRQETVDYKSANDYAVAVRQWMWQCHIWKFYTMFPFGMPPSPPQGLASNVGLYEETRDSHGNVVQQHYQGLPLAGLLLPFPLGVGQPHAPGLRAEAAYTATTSAAAQRPGRQYRIPHVWKRFCAETIDFLILFVLKVILTLIAAEEFDLIQLTEYEWADLTDSDNFETALRFTQDLMILELIYRLSCLVYETIFLQRGLTSSGGSTPGKRMLGLKVVLCREIQELPDGRVIVVPADDLGFGWALLRSLVKNFSIAFMFPITLTMCLFQHNRAVYDLIANSVVVEDLVN</sequence>
<evidence type="ECO:0000259" key="5">
    <source>
        <dbReference type="Pfam" id="PF06271"/>
    </source>
</evidence>
<evidence type="ECO:0000313" key="6">
    <source>
        <dbReference type="Proteomes" id="UP000695022"/>
    </source>
</evidence>
<dbReference type="Pfam" id="PF06271">
    <property type="entry name" value="RDD"/>
    <property type="match status" value="1"/>
</dbReference>
<organism evidence="6 7">
    <name type="scientific">Priapulus caudatus</name>
    <name type="common">Priapulid worm</name>
    <dbReference type="NCBI Taxonomy" id="37621"/>
    <lineage>
        <taxon>Eukaryota</taxon>
        <taxon>Metazoa</taxon>
        <taxon>Ecdysozoa</taxon>
        <taxon>Scalidophora</taxon>
        <taxon>Priapulida</taxon>
        <taxon>Priapulimorpha</taxon>
        <taxon>Priapulimorphida</taxon>
        <taxon>Priapulidae</taxon>
        <taxon>Priapulus</taxon>
    </lineage>
</organism>
<evidence type="ECO:0000256" key="1">
    <source>
        <dbReference type="ARBA" id="ARBA00004141"/>
    </source>
</evidence>
<dbReference type="InterPro" id="IPR039871">
    <property type="entry name" value="FAM8A1"/>
</dbReference>
<evidence type="ECO:0000256" key="4">
    <source>
        <dbReference type="ARBA" id="ARBA00023136"/>
    </source>
</evidence>
<dbReference type="GeneID" id="106815237"/>
<dbReference type="Proteomes" id="UP000695022">
    <property type="component" value="Unplaced"/>
</dbReference>
<protein>
    <submittedName>
        <fullName evidence="7">Protein FAM8A1-like</fullName>
    </submittedName>
</protein>
<keyword evidence="2" id="KW-0812">Transmembrane</keyword>
<dbReference type="RefSeq" id="XP_014675159.1">
    <property type="nucleotide sequence ID" value="XM_014819673.1"/>
</dbReference>
<dbReference type="InterPro" id="IPR010432">
    <property type="entry name" value="RDD"/>
</dbReference>
<keyword evidence="4" id="KW-0472">Membrane</keyword>
<reference evidence="7" key="1">
    <citation type="submission" date="2025-08" db="UniProtKB">
        <authorList>
            <consortium name="RefSeq"/>
        </authorList>
    </citation>
    <scope>IDENTIFICATION</scope>
</reference>
<proteinExistence type="predicted"/>
<dbReference type="PANTHER" id="PTHR13659:SF5">
    <property type="entry name" value="PROTEIN FAM8A1"/>
    <property type="match status" value="1"/>
</dbReference>
<keyword evidence="3" id="KW-1133">Transmembrane helix</keyword>
<evidence type="ECO:0000256" key="3">
    <source>
        <dbReference type="ARBA" id="ARBA00022989"/>
    </source>
</evidence>
<name>A0ABM1ESI8_PRICU</name>
<feature type="domain" description="RDD" evidence="5">
    <location>
        <begin position="132"/>
        <end position="233"/>
    </location>
</feature>
<keyword evidence="6" id="KW-1185">Reference proteome</keyword>
<accession>A0ABM1ESI8</accession>
<gene>
    <name evidence="7" type="primary">LOC106815237</name>
</gene>
<evidence type="ECO:0000313" key="7">
    <source>
        <dbReference type="RefSeq" id="XP_014675159.1"/>
    </source>
</evidence>
<dbReference type="PANTHER" id="PTHR13659">
    <property type="entry name" value="AUTOSOMAL HIGHLY CONSERVED PROTEIN"/>
    <property type="match status" value="1"/>
</dbReference>
<evidence type="ECO:0000256" key="2">
    <source>
        <dbReference type="ARBA" id="ARBA00022692"/>
    </source>
</evidence>
<comment type="subcellular location">
    <subcellularLocation>
        <location evidence="1">Membrane</location>
        <topology evidence="1">Multi-pass membrane protein</topology>
    </subcellularLocation>
</comment>